<sequence length="85" mass="9434">MTANTVSSYLDTVIDVQALTEAADAAQSRDPAVGLRAMKALRRTVEALEAMHVDNARRHGWSWQAIADALGVTRQAVHQKHNRRR</sequence>
<evidence type="ECO:0000313" key="1">
    <source>
        <dbReference type="EMBL" id="BCI51491.1"/>
    </source>
</evidence>
<organism evidence="1 2">
    <name type="scientific">Mycolicibacterium litorale</name>
    <dbReference type="NCBI Taxonomy" id="758802"/>
    <lineage>
        <taxon>Bacteria</taxon>
        <taxon>Bacillati</taxon>
        <taxon>Actinomycetota</taxon>
        <taxon>Actinomycetes</taxon>
        <taxon>Mycobacteriales</taxon>
        <taxon>Mycobacteriaceae</taxon>
        <taxon>Mycolicibacterium</taxon>
    </lineage>
</organism>
<proteinExistence type="predicted"/>
<dbReference type="EMBL" id="AP023287">
    <property type="protein sequence ID" value="BCI51491.1"/>
    <property type="molecule type" value="Genomic_DNA"/>
</dbReference>
<protein>
    <recommendedName>
        <fullName evidence="3">Helix-turn-helix domain-containing protein</fullName>
    </recommendedName>
</protein>
<gene>
    <name evidence="1" type="ORF">NIIDNTM18_07690</name>
</gene>
<reference evidence="1 2" key="1">
    <citation type="submission" date="2020-07" db="EMBL/GenBank/DDBJ databases">
        <title>Complete genome sequence of Mycolicibacterium litorale like strain isolated from cardiac implantable electronic device infection.</title>
        <authorList>
            <person name="Fukano H."/>
            <person name="Miyama H."/>
            <person name="Hoshino Y."/>
        </authorList>
    </citation>
    <scope>NUCLEOTIDE SEQUENCE [LARGE SCALE GENOMIC DNA]</scope>
    <source>
        <strain evidence="1 2">NIIDNTM18</strain>
    </source>
</reference>
<evidence type="ECO:0000313" key="2">
    <source>
        <dbReference type="Proteomes" id="UP000515734"/>
    </source>
</evidence>
<evidence type="ECO:0008006" key="3">
    <source>
        <dbReference type="Google" id="ProtNLM"/>
    </source>
</evidence>
<name>A0A6S6P1T0_9MYCO</name>
<dbReference type="Proteomes" id="UP000515734">
    <property type="component" value="Chromosome"/>
</dbReference>
<dbReference type="AlphaFoldDB" id="A0A6S6P1T0"/>
<accession>A0A6S6P1T0</accession>